<dbReference type="GO" id="GO:0022857">
    <property type="term" value="F:transmembrane transporter activity"/>
    <property type="evidence" value="ECO:0007669"/>
    <property type="project" value="InterPro"/>
</dbReference>
<evidence type="ECO:0000256" key="4">
    <source>
        <dbReference type="ARBA" id="ARBA00022989"/>
    </source>
</evidence>
<feature type="transmembrane region" description="Helical" evidence="6">
    <location>
        <begin position="147"/>
        <end position="168"/>
    </location>
</feature>
<dbReference type="Gene3D" id="1.20.1250.20">
    <property type="entry name" value="MFS general substrate transporter like domains"/>
    <property type="match status" value="1"/>
</dbReference>
<dbReference type="FunFam" id="1.20.1250.20:FF:000082">
    <property type="entry name" value="MFS multidrug transporter, putative"/>
    <property type="match status" value="1"/>
</dbReference>
<comment type="similarity">
    <text evidence="2">Belongs to the major facilitator superfamily.</text>
</comment>
<comment type="caution">
    <text evidence="8">The sequence shown here is derived from an EMBL/GenBank/DDBJ whole genome shotgun (WGS) entry which is preliminary data.</text>
</comment>
<dbReference type="InterPro" id="IPR020846">
    <property type="entry name" value="MFS_dom"/>
</dbReference>
<sequence length="511" mass="55496">MAHIQQDEVAVPKAAEDSNYDADTQILDWTGPSDPENPYNWPTSKKTVITAVALFATFTTMLNGTIMTVAHEAINEAFSVSDATFPHSYWPVTSWAVGGALCSFVVLPLMEDFGLRRVFLATYFILILSLIPQAVARNFATLIVTRFFSGGCVAILANSTSSVIGNIWAGDHARTIPMTLWIVLYLAGSSTGPVIGAAIFARLPSWRWIFYCQLIWYAVFFPLYLLLLPENRGDVLLAQRAARLRRTTGQKVYSRLELNHTPLPELVATSLKRPLVMLCTEPVVMAVTFAAALIIGNVYLFTQSVEQVFAGLYGWDAVQAGYVQAAIVVGELLGLPGALLSARLYFASARRNTEVPGSPIPEARLYVSVPAGFLFMTGGMFVYGWTAYAQLPWIAAAIGLAMIGAGNTVVIIAFADYAVDAYARFAGSAMAAVALGENFCAGFLPLAAQSLYTDLGYHWASTLLGFLSLLLSCMPIVLIIWGRSIRARSPFMKEATIEEKLEAEGESDGTP</sequence>
<feature type="transmembrane region" description="Helical" evidence="6">
    <location>
        <begin position="282"/>
        <end position="302"/>
    </location>
</feature>
<reference evidence="8 9" key="1">
    <citation type="journal article" date="2019" name="Sci. Rep.">
        <title>A multi-omics analysis of the grapevine pathogen Lasiodiplodia theobromae reveals that temperature affects the expression of virulence- and pathogenicity-related genes.</title>
        <authorList>
            <person name="Felix C."/>
            <person name="Meneses R."/>
            <person name="Goncalves M.F.M."/>
            <person name="Tilleman L."/>
            <person name="Duarte A.S."/>
            <person name="Jorrin-Novo J.V."/>
            <person name="Van de Peer Y."/>
            <person name="Deforce D."/>
            <person name="Van Nieuwerburgh F."/>
            <person name="Esteves A.C."/>
            <person name="Alves A."/>
        </authorList>
    </citation>
    <scope>NUCLEOTIDE SEQUENCE [LARGE SCALE GENOMIC DNA]</scope>
    <source>
        <strain evidence="8 9">LA-SOL3</strain>
    </source>
</reference>
<dbReference type="Pfam" id="PF07690">
    <property type="entry name" value="MFS_1"/>
    <property type="match status" value="1"/>
</dbReference>
<feature type="transmembrane region" description="Helical" evidence="6">
    <location>
        <begin position="48"/>
        <end position="69"/>
    </location>
</feature>
<dbReference type="PROSITE" id="PS50850">
    <property type="entry name" value="MFS"/>
    <property type="match status" value="1"/>
</dbReference>
<keyword evidence="5 6" id="KW-0472">Membrane</keyword>
<evidence type="ECO:0000256" key="2">
    <source>
        <dbReference type="ARBA" id="ARBA00008335"/>
    </source>
</evidence>
<proteinExistence type="inferred from homology"/>
<dbReference type="InterPro" id="IPR036259">
    <property type="entry name" value="MFS_trans_sf"/>
</dbReference>
<comment type="subcellular location">
    <subcellularLocation>
        <location evidence="1">Membrane</location>
        <topology evidence="1">Multi-pass membrane protein</topology>
    </subcellularLocation>
</comment>
<keyword evidence="3 6" id="KW-0812">Transmembrane</keyword>
<evidence type="ECO:0000313" key="8">
    <source>
        <dbReference type="EMBL" id="KAB2575227.1"/>
    </source>
</evidence>
<dbReference type="OrthoDB" id="5403280at2759"/>
<accession>A0A5N5DC87</accession>
<gene>
    <name evidence="8" type="primary">bik6_2</name>
    <name evidence="8" type="ORF">DBV05_g6139</name>
</gene>
<feature type="transmembrane region" description="Helical" evidence="6">
    <location>
        <begin position="391"/>
        <end position="415"/>
    </location>
</feature>
<dbReference type="PANTHER" id="PTHR23502:SF52">
    <property type="entry name" value="MULTIDRUG TRANSPORTER, PUTATIVE (AFU_ORTHOLOGUE AFUA_2G17730)-RELATED"/>
    <property type="match status" value="1"/>
</dbReference>
<keyword evidence="9" id="KW-1185">Reference proteome</keyword>
<dbReference type="PANTHER" id="PTHR23502">
    <property type="entry name" value="MAJOR FACILITATOR SUPERFAMILY"/>
    <property type="match status" value="1"/>
</dbReference>
<dbReference type="GO" id="GO:0005886">
    <property type="term" value="C:plasma membrane"/>
    <property type="evidence" value="ECO:0007669"/>
    <property type="project" value="TreeGrafter"/>
</dbReference>
<feature type="transmembrane region" description="Helical" evidence="6">
    <location>
        <begin position="180"/>
        <end position="202"/>
    </location>
</feature>
<feature type="transmembrane region" description="Helical" evidence="6">
    <location>
        <begin position="459"/>
        <end position="482"/>
    </location>
</feature>
<evidence type="ECO:0000256" key="1">
    <source>
        <dbReference type="ARBA" id="ARBA00004141"/>
    </source>
</evidence>
<dbReference type="EMBL" id="VCHE01000035">
    <property type="protein sequence ID" value="KAB2575227.1"/>
    <property type="molecule type" value="Genomic_DNA"/>
</dbReference>
<evidence type="ECO:0000256" key="3">
    <source>
        <dbReference type="ARBA" id="ARBA00022692"/>
    </source>
</evidence>
<keyword evidence="4 6" id="KW-1133">Transmembrane helix</keyword>
<organism evidence="8 9">
    <name type="scientific">Lasiodiplodia theobromae</name>
    <dbReference type="NCBI Taxonomy" id="45133"/>
    <lineage>
        <taxon>Eukaryota</taxon>
        <taxon>Fungi</taxon>
        <taxon>Dikarya</taxon>
        <taxon>Ascomycota</taxon>
        <taxon>Pezizomycotina</taxon>
        <taxon>Dothideomycetes</taxon>
        <taxon>Dothideomycetes incertae sedis</taxon>
        <taxon>Botryosphaeriales</taxon>
        <taxon>Botryosphaeriaceae</taxon>
        <taxon>Lasiodiplodia</taxon>
    </lineage>
</organism>
<evidence type="ECO:0000256" key="6">
    <source>
        <dbReference type="SAM" id="Phobius"/>
    </source>
</evidence>
<evidence type="ECO:0000259" key="7">
    <source>
        <dbReference type="PROSITE" id="PS50850"/>
    </source>
</evidence>
<dbReference type="AlphaFoldDB" id="A0A5N5DC87"/>
<feature type="transmembrane region" description="Helical" evidence="6">
    <location>
        <begin position="89"/>
        <end position="110"/>
    </location>
</feature>
<dbReference type="Proteomes" id="UP000325902">
    <property type="component" value="Unassembled WGS sequence"/>
</dbReference>
<name>A0A5N5DC87_9PEZI</name>
<feature type="domain" description="Major facilitator superfamily (MFS) profile" evidence="7">
    <location>
        <begin position="49"/>
        <end position="485"/>
    </location>
</feature>
<feature type="transmembrane region" description="Helical" evidence="6">
    <location>
        <begin position="365"/>
        <end position="385"/>
    </location>
</feature>
<feature type="transmembrane region" description="Helical" evidence="6">
    <location>
        <begin position="322"/>
        <end position="345"/>
    </location>
</feature>
<evidence type="ECO:0000313" key="9">
    <source>
        <dbReference type="Proteomes" id="UP000325902"/>
    </source>
</evidence>
<protein>
    <submittedName>
        <fullName evidence="8">Efflux pump bik6</fullName>
    </submittedName>
</protein>
<feature type="transmembrane region" description="Helical" evidence="6">
    <location>
        <begin position="208"/>
        <end position="227"/>
    </location>
</feature>
<feature type="transmembrane region" description="Helical" evidence="6">
    <location>
        <begin position="427"/>
        <end position="447"/>
    </location>
</feature>
<dbReference type="SUPFAM" id="SSF103473">
    <property type="entry name" value="MFS general substrate transporter"/>
    <property type="match status" value="1"/>
</dbReference>
<evidence type="ECO:0000256" key="5">
    <source>
        <dbReference type="ARBA" id="ARBA00023136"/>
    </source>
</evidence>
<dbReference type="InterPro" id="IPR011701">
    <property type="entry name" value="MFS"/>
</dbReference>
<feature type="transmembrane region" description="Helical" evidence="6">
    <location>
        <begin position="117"/>
        <end position="135"/>
    </location>
</feature>